<dbReference type="PANTHER" id="PTHR15555">
    <property type="entry name" value="ZINC FINGER HIT DOMAIN CONTAINING PROTEIN 2 PROTEIN FON -RELATED"/>
    <property type="match status" value="1"/>
</dbReference>
<dbReference type="InterPro" id="IPR039646">
    <property type="entry name" value="ZNHIT2"/>
</dbReference>
<protein>
    <submittedName>
        <fullName evidence="1">Uncharacterized protein</fullName>
    </submittedName>
</protein>
<organism evidence="1">
    <name type="scientific">Octactis speculum</name>
    <dbReference type="NCBI Taxonomy" id="3111310"/>
    <lineage>
        <taxon>Eukaryota</taxon>
        <taxon>Sar</taxon>
        <taxon>Stramenopiles</taxon>
        <taxon>Ochrophyta</taxon>
        <taxon>Dictyochophyceae</taxon>
        <taxon>Dictyochales</taxon>
        <taxon>Dictyochaceae</taxon>
        <taxon>Octactis</taxon>
    </lineage>
</organism>
<proteinExistence type="predicted"/>
<evidence type="ECO:0000313" key="1">
    <source>
        <dbReference type="EMBL" id="CAD9373615.1"/>
    </source>
</evidence>
<dbReference type="AlphaFoldDB" id="A0A7S2F4F2"/>
<gene>
    <name evidence="1" type="ORF">DSPE1174_LOCUS1945</name>
</gene>
<dbReference type="EMBL" id="HBGS01003786">
    <property type="protein sequence ID" value="CAD9373615.1"/>
    <property type="molecule type" value="Transcribed_RNA"/>
</dbReference>
<name>A0A7S2F4F2_9STRA</name>
<accession>A0A7S2F4F2</accession>
<dbReference type="PANTHER" id="PTHR15555:SF0">
    <property type="entry name" value="ZINC FINGER HIT DOMAIN-CONTAINING PROTEIN 2"/>
    <property type="match status" value="1"/>
</dbReference>
<reference evidence="1" key="1">
    <citation type="submission" date="2021-01" db="EMBL/GenBank/DDBJ databases">
        <authorList>
            <person name="Corre E."/>
            <person name="Pelletier E."/>
            <person name="Niang G."/>
            <person name="Scheremetjew M."/>
            <person name="Finn R."/>
            <person name="Kale V."/>
            <person name="Holt S."/>
            <person name="Cochrane G."/>
            <person name="Meng A."/>
            <person name="Brown T."/>
            <person name="Cohen L."/>
        </authorList>
    </citation>
    <scope>NUCLEOTIDE SEQUENCE</scope>
    <source>
        <strain evidence="1">CCMP1381</strain>
    </source>
</reference>
<sequence length="323" mass="35480">MWVYFLSRDVVYQAVHAGNLSRDVVPWRPWWCYGNTQSCSIDVSRERGPLSPVGGSSHHRPPLITVLDTPVNAANKDDTRPPAIHDDDVVDDDVASFGAPDPSLARLRKLRVRLSSLPALASLGSAFVCPQKVDPHLRLAVIDVLFSHCLVLRTYNGDWSSDPNQAAAHLICSAVLSCDLRPMSIQSVVQSTASNTALQFTIGTRRMSERGTTHSTLLRDVSEVLQHGREMTALLLLDAWALLKAVKRSRRKERTAAVLGDYDDVGGGQQSQKKSQSHAKETAQRKLWFFAVWAAGTSDAVLASVKRDLDDAVMTSQLTSEDV</sequence>